<dbReference type="InterPro" id="IPR015834">
    <property type="entry name" value="UCP016642"/>
</dbReference>
<comment type="caution">
    <text evidence="3">The sequence shown here is derived from an EMBL/GenBank/DDBJ whole genome shotgun (WGS) entry which is preliminary data.</text>
</comment>
<dbReference type="Gene3D" id="3.40.50.880">
    <property type="match status" value="1"/>
</dbReference>
<evidence type="ECO:0000256" key="1">
    <source>
        <dbReference type="SAM" id="SignalP"/>
    </source>
</evidence>
<protein>
    <recommendedName>
        <fullName evidence="2">Biotin-protein ligase N-terminal domain-containing protein</fullName>
    </recommendedName>
</protein>
<dbReference type="PIRSF" id="PIRSF016642">
    <property type="entry name" value="UCP016642"/>
    <property type="match status" value="1"/>
</dbReference>
<dbReference type="EMBL" id="SJPQ01000002">
    <property type="protein sequence ID" value="TWT89044.1"/>
    <property type="molecule type" value="Genomic_DNA"/>
</dbReference>
<dbReference type="InterPro" id="IPR029062">
    <property type="entry name" value="Class_I_gatase-like"/>
</dbReference>
<dbReference type="RefSeq" id="WP_146400614.1">
    <property type="nucleotide sequence ID" value="NZ_SJPQ01000002.1"/>
</dbReference>
<keyword evidence="4" id="KW-1185">Reference proteome</keyword>
<proteinExistence type="predicted"/>
<evidence type="ECO:0000313" key="4">
    <source>
        <dbReference type="Proteomes" id="UP000315440"/>
    </source>
</evidence>
<dbReference type="InterPro" id="IPR019197">
    <property type="entry name" value="Biotin-prot_ligase_N"/>
</dbReference>
<dbReference type="Proteomes" id="UP000315440">
    <property type="component" value="Unassembled WGS sequence"/>
</dbReference>
<reference evidence="3 4" key="1">
    <citation type="submission" date="2019-02" db="EMBL/GenBank/DDBJ databases">
        <title>Deep-cultivation of Planctomycetes and their phenomic and genomic characterization uncovers novel biology.</title>
        <authorList>
            <person name="Wiegand S."/>
            <person name="Jogler M."/>
            <person name="Boedeker C."/>
            <person name="Pinto D."/>
            <person name="Vollmers J."/>
            <person name="Rivas-Marin E."/>
            <person name="Kohn T."/>
            <person name="Peeters S.H."/>
            <person name="Heuer A."/>
            <person name="Rast P."/>
            <person name="Oberbeckmann S."/>
            <person name="Bunk B."/>
            <person name="Jeske O."/>
            <person name="Meyerdierks A."/>
            <person name="Storesund J.E."/>
            <person name="Kallscheuer N."/>
            <person name="Luecker S."/>
            <person name="Lage O.M."/>
            <person name="Pohl T."/>
            <person name="Merkel B.J."/>
            <person name="Hornburger P."/>
            <person name="Mueller R.-W."/>
            <person name="Bruemmer F."/>
            <person name="Labrenz M."/>
            <person name="Spormann A.M."/>
            <person name="Op Den Camp H."/>
            <person name="Overmann J."/>
            <person name="Amann R."/>
            <person name="Jetten M.S.M."/>
            <person name="Mascher T."/>
            <person name="Medema M.H."/>
            <person name="Devos D.P."/>
            <person name="Kaster A.-K."/>
            <person name="Ovreas L."/>
            <person name="Rohde M."/>
            <person name="Galperin M.Y."/>
            <person name="Jogler C."/>
        </authorList>
    </citation>
    <scope>NUCLEOTIDE SEQUENCE [LARGE SCALE GENOMIC DNA]</scope>
    <source>
        <strain evidence="3 4">Mal64</strain>
    </source>
</reference>
<evidence type="ECO:0000259" key="2">
    <source>
        <dbReference type="Pfam" id="PF09825"/>
    </source>
</evidence>
<organism evidence="3 4">
    <name type="scientific">Pseudobythopirellula maris</name>
    <dbReference type="NCBI Taxonomy" id="2527991"/>
    <lineage>
        <taxon>Bacteria</taxon>
        <taxon>Pseudomonadati</taxon>
        <taxon>Planctomycetota</taxon>
        <taxon>Planctomycetia</taxon>
        <taxon>Pirellulales</taxon>
        <taxon>Lacipirellulaceae</taxon>
        <taxon>Pseudobythopirellula</taxon>
    </lineage>
</organism>
<feature type="signal peptide" evidence="1">
    <location>
        <begin position="1"/>
        <end position="19"/>
    </location>
</feature>
<dbReference type="Pfam" id="PF09825">
    <property type="entry name" value="BPL_N"/>
    <property type="match status" value="1"/>
</dbReference>
<dbReference type="AlphaFoldDB" id="A0A5C5ZNE9"/>
<feature type="chain" id="PRO_5022759779" description="Biotin-protein ligase N-terminal domain-containing protein" evidence="1">
    <location>
        <begin position="20"/>
        <end position="245"/>
    </location>
</feature>
<dbReference type="SUPFAM" id="SSF52317">
    <property type="entry name" value="Class I glutamine amidotransferase-like"/>
    <property type="match status" value="1"/>
</dbReference>
<gene>
    <name evidence="3" type="ORF">Mal64_25360</name>
</gene>
<dbReference type="OrthoDB" id="8333609at2"/>
<accession>A0A5C5ZNE9</accession>
<name>A0A5C5ZNE9_9BACT</name>
<evidence type="ECO:0000313" key="3">
    <source>
        <dbReference type="EMBL" id="TWT89044.1"/>
    </source>
</evidence>
<sequence length="245" mass="25612" precursor="true">MKRCLVAFLLFCGPLVAGAEPITVAIYDHSDGSSKGPKNLAAILTPEAGFACERVSPQAIRDGALDGRDVVIVPGGSGSKQSKMLEGAGLDKIRGFVEAGGGYVGICAGSYLASSEYDWSLRLINTRVLDRKHWARGTGMVTLALSERGKQLLAADADKIDVYYGQGPLLALAIEPGLPAYEPLALYDTEIAKKGAPEGVMRGTTAIASAPYGEGRVICFSPHPEKAAGPNGLILAGVRWAANEP</sequence>
<keyword evidence="1" id="KW-0732">Signal</keyword>
<feature type="domain" description="Biotin-protein ligase N-terminal" evidence="2">
    <location>
        <begin position="50"/>
        <end position="122"/>
    </location>
</feature>